<dbReference type="AlphaFoldDB" id="A0A8J2ILU6"/>
<proteinExistence type="predicted"/>
<name>A0A8J2ILU6_9PLEO</name>
<reference evidence="1" key="1">
    <citation type="submission" date="2021-05" db="EMBL/GenBank/DDBJ databases">
        <authorList>
            <person name="Stam R."/>
        </authorList>
    </citation>
    <scope>NUCLEOTIDE SEQUENCE</scope>
    <source>
        <strain evidence="1">CS162</strain>
    </source>
</reference>
<keyword evidence="2" id="KW-1185">Reference proteome</keyword>
<sequence>MRSVSEAEKHWRQLDDFHSLTDLKIHVSAHKEPQITAGLRSVCWKIFLVFKTLDRSSWPTHLSHSRKTYESLRSHYLRAIQNPDEFESSVDPLSELSEY</sequence>
<dbReference type="EMBL" id="CAJRGZ010000027">
    <property type="protein sequence ID" value="CAG5182558.1"/>
    <property type="molecule type" value="Genomic_DNA"/>
</dbReference>
<dbReference type="RefSeq" id="XP_043173791.1">
    <property type="nucleotide sequence ID" value="XM_043317856.1"/>
</dbReference>
<gene>
    <name evidence="1" type="ORF">ALTATR162_LOCUS10220</name>
</gene>
<organism evidence="1 2">
    <name type="scientific">Alternaria atra</name>
    <dbReference type="NCBI Taxonomy" id="119953"/>
    <lineage>
        <taxon>Eukaryota</taxon>
        <taxon>Fungi</taxon>
        <taxon>Dikarya</taxon>
        <taxon>Ascomycota</taxon>
        <taxon>Pezizomycotina</taxon>
        <taxon>Dothideomycetes</taxon>
        <taxon>Pleosporomycetidae</taxon>
        <taxon>Pleosporales</taxon>
        <taxon>Pleosporineae</taxon>
        <taxon>Pleosporaceae</taxon>
        <taxon>Alternaria</taxon>
        <taxon>Alternaria sect. Ulocladioides</taxon>
    </lineage>
</organism>
<evidence type="ECO:0000313" key="1">
    <source>
        <dbReference type="EMBL" id="CAG5182558.1"/>
    </source>
</evidence>
<dbReference type="GeneID" id="67010358"/>
<dbReference type="Proteomes" id="UP000676310">
    <property type="component" value="Unassembled WGS sequence"/>
</dbReference>
<dbReference type="OrthoDB" id="27140at2759"/>
<evidence type="ECO:0000313" key="2">
    <source>
        <dbReference type="Proteomes" id="UP000676310"/>
    </source>
</evidence>
<protein>
    <submittedName>
        <fullName evidence="1">Uncharacterized protein</fullName>
    </submittedName>
</protein>
<comment type="caution">
    <text evidence="1">The sequence shown here is derived from an EMBL/GenBank/DDBJ whole genome shotgun (WGS) entry which is preliminary data.</text>
</comment>
<accession>A0A8J2ILU6</accession>